<keyword evidence="9" id="KW-1185">Reference proteome</keyword>
<evidence type="ECO:0000259" key="7">
    <source>
        <dbReference type="Pfam" id="PF14680"/>
    </source>
</evidence>
<dbReference type="InterPro" id="IPR029314">
    <property type="entry name" value="FANCI_S4"/>
</dbReference>
<dbReference type="Pfam" id="PF14680">
    <property type="entry name" value="FANCI_HD2"/>
    <property type="match status" value="1"/>
</dbReference>
<dbReference type="Proteomes" id="UP000694568">
    <property type="component" value="Unplaced"/>
</dbReference>
<dbReference type="PANTHER" id="PTHR21818:SF0">
    <property type="entry name" value="FANCONI ANEMIA GROUP I PROTEIN"/>
    <property type="match status" value="1"/>
</dbReference>
<proteinExistence type="predicted"/>
<reference evidence="8" key="1">
    <citation type="submission" date="2025-08" db="UniProtKB">
        <authorList>
            <consortium name="Ensembl"/>
        </authorList>
    </citation>
    <scope>IDENTIFICATION</scope>
</reference>
<evidence type="ECO:0000313" key="9">
    <source>
        <dbReference type="Proteomes" id="UP000694568"/>
    </source>
</evidence>
<feature type="region of interest" description="Disordered" evidence="1">
    <location>
        <begin position="654"/>
        <end position="674"/>
    </location>
</feature>
<dbReference type="GeneTree" id="ENSGT00390000005855"/>
<feature type="domain" description="FANCI solenoid 1" evidence="2">
    <location>
        <begin position="38"/>
        <end position="251"/>
    </location>
</feature>
<evidence type="ECO:0000259" key="6">
    <source>
        <dbReference type="Pfam" id="PF14679"/>
    </source>
</evidence>
<dbReference type="Pfam" id="PF14675">
    <property type="entry name" value="FANCI_S1"/>
    <property type="match status" value="1"/>
</dbReference>
<feature type="domain" description="FANCI solenoid 2" evidence="3">
    <location>
        <begin position="346"/>
        <end position="509"/>
    </location>
</feature>
<organism evidence="8 9">
    <name type="scientific">Sander lucioperca</name>
    <name type="common">Pike-perch</name>
    <name type="synonym">Perca lucioperca</name>
    <dbReference type="NCBI Taxonomy" id="283035"/>
    <lineage>
        <taxon>Eukaryota</taxon>
        <taxon>Metazoa</taxon>
        <taxon>Chordata</taxon>
        <taxon>Craniata</taxon>
        <taxon>Vertebrata</taxon>
        <taxon>Euteleostomi</taxon>
        <taxon>Actinopterygii</taxon>
        <taxon>Neopterygii</taxon>
        <taxon>Teleostei</taxon>
        <taxon>Neoteleostei</taxon>
        <taxon>Acanthomorphata</taxon>
        <taxon>Eupercaria</taxon>
        <taxon>Perciformes</taxon>
        <taxon>Percoidei</taxon>
        <taxon>Percidae</taxon>
        <taxon>Luciopercinae</taxon>
        <taxon>Sander</taxon>
    </lineage>
</organism>
<protein>
    <submittedName>
        <fullName evidence="8">FA complementation group I</fullName>
    </submittedName>
</protein>
<feature type="domain" description="FANCI helical" evidence="7">
    <location>
        <begin position="523"/>
        <end position="760"/>
    </location>
</feature>
<reference evidence="8" key="2">
    <citation type="submission" date="2025-09" db="UniProtKB">
        <authorList>
            <consortium name="Ensembl"/>
        </authorList>
    </citation>
    <scope>IDENTIFICATION</scope>
</reference>
<evidence type="ECO:0000256" key="1">
    <source>
        <dbReference type="SAM" id="MobiDB-lite"/>
    </source>
</evidence>
<evidence type="ECO:0000259" key="2">
    <source>
        <dbReference type="Pfam" id="PF14675"/>
    </source>
</evidence>
<sequence length="1262" mass="141864">MDKIVLLSDGDSTVELQKFKNKQTGTVPKSCLSTEGSNRRLLVYQHCIPLCESGDLQTEVAADIIGLLMLETHTLPGPSLAKLASLFVEAIKVGKMGSGKSLELFPTVLTALSACEALSYGKGELSGEEYKKQLINSLCSSSQYFFVSVSDFRDVPLSLEELQFLVEKVLRMITKLDLQEIPPLVYQLLLLSAKGCKKQVLDGIISYFKEQDVRQEEEQKQGDLDLEVQSIPQDQLRHVEGTAILHIVFAIRLDHDLGREFLKSFKQTSYGDLCPFSVALLLSVARIQRYEEQVFDLLKGAIVRSFKDEQLQLASKFLQDLLHGHCSVAQMILDTVKNSMFGWDHVTQGLVQLGFFLMDAFGPKPGPFGKTTEGSATIARTPTQQACKLGGQVLLQGFKMHEPIRGEILEQVLNRLVTKTASPVNHYLDLFADIVVSAPMILLESSSKVMETFDHLSYLPLATVQGLLKAVQPLLKVSMSLKDSLILVLRKAMFSSQLDGRKSAVTGFLLLLKNFKVLGSLASSQCSQAVSTSQIQVDVHSRYNSAANEAFCLEILSSLRRCLSQQADVRLMLYEGFYDVLRRNSQLASSIMQTLFSQLKRYYEPEQDLLPPVKLEPCITALGDQVYLQEPLAHLVSCTVHCLLWLQNMRRTANPKDGDSDDDEEEEEEEGYQSELQTILESMTRRMIKSELEDFELDKSAEFSMGSSVGVKNSIYAVLVMGVYEILMEYNFIKANYSKSHFEELMELFNRYHKLSEILKEKSGKGRVPSHKTPRSLLSLGFISTLLTVLFRDSTQSREEALSVLRSSGEFLRYAVTVAVQKIQQLEETGNTDGPDGQNTDRTFRFLCDMTSVLMWRYTNIPSVVEDAGRKEKRSSLSLLCLEGLLKIFTTCQQRYPDKMAQLLSTMDISEEDAEPDNGSATEMNFFYIRQFQRALFTQLSGGDEEFNGKEAQLLVSILSVLSRQLKPSSQQFVQMITWTVKICKETSFEDSAFSKGLLSLLFNLHVLYKSPVSLLLELCQDIHSQLGDIDQVHTQLHYTVFRAQLLVLSQVDRVLDEVDWLIARKKSQTASDKSGSGEATQTTGQQDPIEKAVTLQLGTLLTALNELVQTALLPGTCTITLLRELSRTYTILTTLVKYVRICKPYDLSMNVKLSGSHLTPQCYSFITYAQVHLSPAKLLRETKAIPNVVFGIEQYEKYLITLSKKSKVNLMQYMKLSTSRDFRINAASLDAAMQEQDDSQETTESQDAEETHEPKQKKRKQ</sequence>
<evidence type="ECO:0000259" key="5">
    <source>
        <dbReference type="Pfam" id="PF14678"/>
    </source>
</evidence>
<dbReference type="Ensembl" id="ENSSLUT00000049725.1">
    <property type="protein sequence ID" value="ENSSLUP00000048269.1"/>
    <property type="gene ID" value="ENSSLUG00000020323.1"/>
</dbReference>
<evidence type="ECO:0000313" key="8">
    <source>
        <dbReference type="Ensembl" id="ENSSLUP00000048269.1"/>
    </source>
</evidence>
<dbReference type="Pfam" id="PF14676">
    <property type="entry name" value="FANCI_S2"/>
    <property type="match status" value="1"/>
</dbReference>
<feature type="compositionally biased region" description="Acidic residues" evidence="1">
    <location>
        <begin position="1236"/>
        <end position="1249"/>
    </location>
</feature>
<feature type="domain" description="FANCI solenoid 4" evidence="5">
    <location>
        <begin position="1016"/>
        <end position="1231"/>
    </location>
</feature>
<dbReference type="PANTHER" id="PTHR21818">
    <property type="entry name" value="BC025462 PROTEIN"/>
    <property type="match status" value="1"/>
</dbReference>
<dbReference type="InterPro" id="IPR026171">
    <property type="entry name" value="FANCI"/>
</dbReference>
<feature type="region of interest" description="Disordered" evidence="1">
    <location>
        <begin position="1233"/>
        <end position="1262"/>
    </location>
</feature>
<dbReference type="Pfam" id="PF14678">
    <property type="entry name" value="FANCI_S4"/>
    <property type="match status" value="1"/>
</dbReference>
<feature type="compositionally biased region" description="Acidic residues" evidence="1">
    <location>
        <begin position="659"/>
        <end position="672"/>
    </location>
</feature>
<dbReference type="Pfam" id="PF14677">
    <property type="entry name" value="FANCI_S3"/>
    <property type="match status" value="1"/>
</dbReference>
<dbReference type="GO" id="GO:0070182">
    <property type="term" value="F:DNA polymerase binding"/>
    <property type="evidence" value="ECO:0007669"/>
    <property type="project" value="TreeGrafter"/>
</dbReference>
<dbReference type="CDD" id="cd11720">
    <property type="entry name" value="FANCI"/>
    <property type="match status" value="1"/>
</dbReference>
<dbReference type="InterPro" id="IPR029313">
    <property type="entry name" value="FANCI_S3"/>
</dbReference>
<dbReference type="InterPro" id="IPR029310">
    <property type="entry name" value="FANCI_HD1"/>
</dbReference>
<dbReference type="InterPro" id="IPR029312">
    <property type="entry name" value="FANCI_HD2"/>
</dbReference>
<dbReference type="InterPro" id="IPR029308">
    <property type="entry name" value="FANCI_S1"/>
</dbReference>
<dbReference type="Pfam" id="PF14679">
    <property type="entry name" value="FANCI_HD1"/>
    <property type="match status" value="1"/>
</dbReference>
<evidence type="ECO:0000259" key="3">
    <source>
        <dbReference type="Pfam" id="PF14676"/>
    </source>
</evidence>
<evidence type="ECO:0000259" key="4">
    <source>
        <dbReference type="Pfam" id="PF14677"/>
    </source>
</evidence>
<dbReference type="GO" id="GO:0006281">
    <property type="term" value="P:DNA repair"/>
    <property type="evidence" value="ECO:0007669"/>
    <property type="project" value="InterPro"/>
</dbReference>
<name>A0A8C9ZZ62_SANLU</name>
<feature type="domain" description="FANCI helical" evidence="6">
    <location>
        <begin position="256"/>
        <end position="338"/>
    </location>
</feature>
<dbReference type="AlphaFoldDB" id="A0A8C9ZZ62"/>
<dbReference type="InterPro" id="IPR029315">
    <property type="entry name" value="FANCI_S2"/>
</dbReference>
<accession>A0A8C9ZZ62</accession>
<feature type="domain" description="FANCI solenoid 3" evidence="4">
    <location>
        <begin position="777"/>
        <end position="1002"/>
    </location>
</feature>